<evidence type="ECO:0008006" key="3">
    <source>
        <dbReference type="Google" id="ProtNLM"/>
    </source>
</evidence>
<sequence>MDKKEILKILLALAALAVISFWSIEKPKVGGEFAKKEEEKTVSKEPLLEWKELTASAPWEPRDSHETFVFKNKIWLIGGLNGNGLVDENHFIAYWTAPHFNDIWNTEDSINWTKIESENIWTPRRSMSIVFFKDKLWMFGGWSKAGGYMNDIWNSEDGINWTRVETRAAFPAREGQAAEVLGGKIWLMGGVNYDKRKVFNDVWYTDDGINWMEATDGAPWAPRWDHALAVHNEKFYLMAGMDLMGKLYNDVWSSSDGANWMLETDSPQWQARQGASAVNFGGKLWLLGRLDDYEYGGTNDAWYSEDGKNWEKAGAELPWDGREDFTTVIFRDKIYIMGGMAQDWTWRNDVWQAELK</sequence>
<dbReference type="AlphaFoldDB" id="A0A1F5XZY5"/>
<reference evidence="1 2" key="1">
    <citation type="journal article" date="2016" name="Nat. Commun.">
        <title>Thousands of microbial genomes shed light on interconnected biogeochemical processes in an aquifer system.</title>
        <authorList>
            <person name="Anantharaman K."/>
            <person name="Brown C.T."/>
            <person name="Hug L.A."/>
            <person name="Sharon I."/>
            <person name="Castelle C.J."/>
            <person name="Probst A.J."/>
            <person name="Thomas B.C."/>
            <person name="Singh A."/>
            <person name="Wilkins M.J."/>
            <person name="Karaoz U."/>
            <person name="Brodie E.L."/>
            <person name="Williams K.H."/>
            <person name="Hubbard S.S."/>
            <person name="Banfield J.F."/>
        </authorList>
    </citation>
    <scope>NUCLEOTIDE SEQUENCE [LARGE SCALE GENOMIC DNA]</scope>
</reference>
<name>A0A1F5XZY5_9BACT</name>
<dbReference type="Gene3D" id="2.120.10.80">
    <property type="entry name" value="Kelch-type beta propeller"/>
    <property type="match status" value="2"/>
</dbReference>
<dbReference type="EMBL" id="MFIQ01000016">
    <property type="protein sequence ID" value="OGF93488.1"/>
    <property type="molecule type" value="Genomic_DNA"/>
</dbReference>
<accession>A0A1F5XZY5</accession>
<dbReference type="InterPro" id="IPR015915">
    <property type="entry name" value="Kelch-typ_b-propeller"/>
</dbReference>
<dbReference type="PANTHER" id="PTHR23244">
    <property type="entry name" value="KELCH REPEAT DOMAIN"/>
    <property type="match status" value="1"/>
</dbReference>
<dbReference type="Proteomes" id="UP000178894">
    <property type="component" value="Unassembled WGS sequence"/>
</dbReference>
<gene>
    <name evidence="1" type="ORF">A3G54_01045</name>
</gene>
<dbReference type="PANTHER" id="PTHR23244:SF471">
    <property type="entry name" value="GUANINE NUCLEOTIDE-BINDING PROTEIN SUBUNIT BETA 1-RELATED"/>
    <property type="match status" value="1"/>
</dbReference>
<dbReference type="SUPFAM" id="SSF117281">
    <property type="entry name" value="Kelch motif"/>
    <property type="match status" value="1"/>
</dbReference>
<comment type="caution">
    <text evidence="1">The sequence shown here is derived from an EMBL/GenBank/DDBJ whole genome shotgun (WGS) entry which is preliminary data.</text>
</comment>
<evidence type="ECO:0000313" key="2">
    <source>
        <dbReference type="Proteomes" id="UP000178894"/>
    </source>
</evidence>
<protein>
    <recommendedName>
        <fullName evidence="3">Galactose oxidase</fullName>
    </recommendedName>
</protein>
<proteinExistence type="predicted"/>
<organism evidence="1 2">
    <name type="scientific">Candidatus Giovannonibacteria bacterium RIFCSPLOWO2_12_FULL_44_15</name>
    <dbReference type="NCBI Taxonomy" id="1798364"/>
    <lineage>
        <taxon>Bacteria</taxon>
        <taxon>Candidatus Giovannoniibacteriota</taxon>
    </lineage>
</organism>
<evidence type="ECO:0000313" key="1">
    <source>
        <dbReference type="EMBL" id="OGF93488.1"/>
    </source>
</evidence>
<dbReference type="STRING" id="1798364.A3G54_01045"/>
<dbReference type="Pfam" id="PF24681">
    <property type="entry name" value="Kelch_KLHDC2_KLHL20_DRC7"/>
    <property type="match status" value="1"/>
</dbReference>